<dbReference type="Proteomes" id="UP000216825">
    <property type="component" value="Chromosome"/>
</dbReference>
<dbReference type="InterPro" id="IPR003593">
    <property type="entry name" value="AAA+_ATPase"/>
</dbReference>
<gene>
    <name evidence="6" type="primary">tagH_1</name>
    <name evidence="6" type="ORF">CIB50_0001869</name>
</gene>
<evidence type="ECO:0000313" key="6">
    <source>
        <dbReference type="EMBL" id="QMS57144.1"/>
    </source>
</evidence>
<reference evidence="6 7" key="2">
    <citation type="submission" date="2020-07" db="EMBL/GenBank/DDBJ databases">
        <title>Genome of starter culture bacteria Kocuria salsicia reveals its technological properties and safety for usage in meat industry.</title>
        <authorList>
            <person name="Michael M."/>
            <person name="Konstantin K."/>
            <person name="Evgenii K."/>
            <person name="Galina S."/>
            <person name="Oksana K."/>
            <person name="Andrei L."/>
        </authorList>
    </citation>
    <scope>NUCLEOTIDE SEQUENCE [LARGE SCALE GENOMIC DNA]</scope>
    <source>
        <strain evidence="6 7">80</strain>
    </source>
</reference>
<keyword evidence="7" id="KW-1185">Reference proteome</keyword>
<dbReference type="EMBL" id="CP059343">
    <property type="protein sequence ID" value="QMS57144.1"/>
    <property type="molecule type" value="Genomic_DNA"/>
</dbReference>
<dbReference type="PANTHER" id="PTHR46743">
    <property type="entry name" value="TEICHOIC ACIDS EXPORT ATP-BINDING PROTEIN TAGH"/>
    <property type="match status" value="1"/>
</dbReference>
<comment type="similarity">
    <text evidence="1">Belongs to the ABC transporter superfamily.</text>
</comment>
<dbReference type="InterPro" id="IPR027417">
    <property type="entry name" value="P-loop_NTPase"/>
</dbReference>
<sequence length="319" mass="34564">MRTNAEDGPVEDFRDDGALGSLFGADGDLSFLDEKERGAATGPAVVIDHVSMVYNVTSTGGGDEVAVPAPVRWARKALGRPPVVRNRAVNDLTLAMHQGEFVGFIGRNESGKSTLMNIVAGQMNPTSGRVYAVDTPVKLGVNVSLVPALSGEKNIPLGCLAQGMDPRHVQEILPELVEIAALGNAIHWPMKAYSSGMAARLRFAVATATDPHILILDEALSTGDAQFRERGQARMAQIREQAGCVLFVSHTMTEVREMCSRVVWLDQGDLLMDGDPDDVTREYEAFMKQLAAGNNLAAEREKERLMSQVVRTELREVHA</sequence>
<protein>
    <submittedName>
        <fullName evidence="6">Teichoic acids export ATP-binding protein TagH</fullName>
    </submittedName>
</protein>
<keyword evidence="2" id="KW-0813">Transport</keyword>
<dbReference type="SMART" id="SM00382">
    <property type="entry name" value="AAA"/>
    <property type="match status" value="1"/>
</dbReference>
<dbReference type="PROSITE" id="PS50893">
    <property type="entry name" value="ABC_TRANSPORTER_2"/>
    <property type="match status" value="1"/>
</dbReference>
<dbReference type="InterPro" id="IPR003439">
    <property type="entry name" value="ABC_transporter-like_ATP-bd"/>
</dbReference>
<feature type="domain" description="ABC transporter" evidence="5">
    <location>
        <begin position="71"/>
        <end position="292"/>
    </location>
</feature>
<dbReference type="PROSITE" id="PS00211">
    <property type="entry name" value="ABC_TRANSPORTER_1"/>
    <property type="match status" value="1"/>
</dbReference>
<evidence type="ECO:0000256" key="3">
    <source>
        <dbReference type="ARBA" id="ARBA00022741"/>
    </source>
</evidence>
<proteinExistence type="inferred from homology"/>
<accession>A0A7D7L3E6</accession>
<dbReference type="KEGG" id="kvr:CIB50_0001869"/>
<evidence type="ECO:0000313" key="7">
    <source>
        <dbReference type="Proteomes" id="UP000216825"/>
    </source>
</evidence>
<dbReference type="Pfam" id="PF00005">
    <property type="entry name" value="ABC_tran"/>
    <property type="match status" value="1"/>
</dbReference>
<evidence type="ECO:0000256" key="1">
    <source>
        <dbReference type="ARBA" id="ARBA00005417"/>
    </source>
</evidence>
<dbReference type="GO" id="GO:0005524">
    <property type="term" value="F:ATP binding"/>
    <property type="evidence" value="ECO:0007669"/>
    <property type="project" value="UniProtKB-KW"/>
</dbReference>
<evidence type="ECO:0000256" key="4">
    <source>
        <dbReference type="ARBA" id="ARBA00022840"/>
    </source>
</evidence>
<dbReference type="InterPro" id="IPR050683">
    <property type="entry name" value="Bact_Polysacc_Export_ATP-bd"/>
</dbReference>
<dbReference type="InterPro" id="IPR017871">
    <property type="entry name" value="ABC_transporter-like_CS"/>
</dbReference>
<dbReference type="RefSeq" id="WP_258924107.1">
    <property type="nucleotide sequence ID" value="NZ_CP059343.1"/>
</dbReference>
<keyword evidence="4 6" id="KW-0067">ATP-binding</keyword>
<dbReference type="PANTHER" id="PTHR46743:SF2">
    <property type="entry name" value="TEICHOIC ACIDS EXPORT ATP-BINDING PROTEIN TAGH"/>
    <property type="match status" value="1"/>
</dbReference>
<dbReference type="AlphaFoldDB" id="A0A7D7L3E6"/>
<dbReference type="GO" id="GO:0140359">
    <property type="term" value="F:ABC-type transporter activity"/>
    <property type="evidence" value="ECO:0007669"/>
    <property type="project" value="InterPro"/>
</dbReference>
<keyword evidence="3" id="KW-0547">Nucleotide-binding</keyword>
<dbReference type="GO" id="GO:0016020">
    <property type="term" value="C:membrane"/>
    <property type="evidence" value="ECO:0007669"/>
    <property type="project" value="InterPro"/>
</dbReference>
<evidence type="ECO:0000259" key="5">
    <source>
        <dbReference type="PROSITE" id="PS50893"/>
    </source>
</evidence>
<dbReference type="Gene3D" id="3.40.50.300">
    <property type="entry name" value="P-loop containing nucleotide triphosphate hydrolases"/>
    <property type="match status" value="1"/>
</dbReference>
<dbReference type="CDD" id="cd03220">
    <property type="entry name" value="ABC_KpsT_Wzt"/>
    <property type="match status" value="1"/>
</dbReference>
<name>A0A7D7L3E6_KOCVA</name>
<dbReference type="InterPro" id="IPR015860">
    <property type="entry name" value="ABC_transpr_TagH-like"/>
</dbReference>
<evidence type="ECO:0000256" key="2">
    <source>
        <dbReference type="ARBA" id="ARBA00022448"/>
    </source>
</evidence>
<dbReference type="SUPFAM" id="SSF52540">
    <property type="entry name" value="P-loop containing nucleoside triphosphate hydrolases"/>
    <property type="match status" value="1"/>
</dbReference>
<dbReference type="GO" id="GO:0016887">
    <property type="term" value="F:ATP hydrolysis activity"/>
    <property type="evidence" value="ECO:0007669"/>
    <property type="project" value="InterPro"/>
</dbReference>
<organism evidence="6 7">
    <name type="scientific">Kocuria varians</name>
    <name type="common">Micrococcus varians</name>
    <dbReference type="NCBI Taxonomy" id="1272"/>
    <lineage>
        <taxon>Bacteria</taxon>
        <taxon>Bacillati</taxon>
        <taxon>Actinomycetota</taxon>
        <taxon>Actinomycetes</taxon>
        <taxon>Micrococcales</taxon>
        <taxon>Micrococcaceae</taxon>
        <taxon>Kocuria</taxon>
    </lineage>
</organism>
<reference evidence="7" key="1">
    <citation type="submission" date="2017-08" db="EMBL/GenBank/DDBJ databases">
        <title>Draft Genome Sequence of Kocuria varians 80.</title>
        <authorList>
            <person name="Minaev M."/>
            <person name="Kurbakov K.A."/>
            <person name="Solodovnikova G.I."/>
            <person name="Kuznetsova O.A."/>
            <person name="Lisitsyn A.B."/>
        </authorList>
    </citation>
    <scope>NUCLEOTIDE SEQUENCE [LARGE SCALE GENOMIC DNA]</scope>
    <source>
        <strain evidence="7">80</strain>
    </source>
</reference>